<evidence type="ECO:0000256" key="3">
    <source>
        <dbReference type="ARBA" id="ARBA00022722"/>
    </source>
</evidence>
<dbReference type="Pfam" id="PF02272">
    <property type="entry name" value="DHHA1"/>
    <property type="match status" value="1"/>
</dbReference>
<dbReference type="InterPro" id="IPR001667">
    <property type="entry name" value="DDH_dom"/>
</dbReference>
<keyword evidence="4" id="KW-0378">Hydrolase</keyword>
<dbReference type="InterPro" id="IPR041122">
    <property type="entry name" value="RecJ_OB"/>
</dbReference>
<evidence type="ECO:0000259" key="6">
    <source>
        <dbReference type="Pfam" id="PF01368"/>
    </source>
</evidence>
<dbReference type="GO" id="GO:0003676">
    <property type="term" value="F:nucleic acid binding"/>
    <property type="evidence" value="ECO:0007669"/>
    <property type="project" value="InterPro"/>
</dbReference>
<dbReference type="GO" id="GO:0006310">
    <property type="term" value="P:DNA recombination"/>
    <property type="evidence" value="ECO:0007669"/>
    <property type="project" value="InterPro"/>
</dbReference>
<keyword evidence="5 9" id="KW-0269">Exonuclease</keyword>
<keyword evidence="3" id="KW-0540">Nuclease</keyword>
<dbReference type="Gene3D" id="3.10.310.30">
    <property type="match status" value="1"/>
</dbReference>
<gene>
    <name evidence="9" type="ORF">BC742_0207</name>
</gene>
<feature type="domain" description="RecJ OB" evidence="8">
    <location>
        <begin position="460"/>
        <end position="567"/>
    </location>
</feature>
<evidence type="ECO:0000256" key="5">
    <source>
        <dbReference type="ARBA" id="ARBA00022839"/>
    </source>
</evidence>
<dbReference type="InterPro" id="IPR003156">
    <property type="entry name" value="DHHA1_dom"/>
</dbReference>
<dbReference type="GO" id="GO:0006281">
    <property type="term" value="P:DNA repair"/>
    <property type="evidence" value="ECO:0007669"/>
    <property type="project" value="InterPro"/>
</dbReference>
<evidence type="ECO:0000313" key="9">
    <source>
        <dbReference type="EMBL" id="RKT61166.1"/>
    </source>
</evidence>
<dbReference type="GeneID" id="92927362"/>
<evidence type="ECO:0000259" key="8">
    <source>
        <dbReference type="Pfam" id="PF17768"/>
    </source>
</evidence>
<accession>A0A495WHZ8</accession>
<dbReference type="Proteomes" id="UP000269493">
    <property type="component" value="Unassembled WGS sequence"/>
</dbReference>
<dbReference type="PANTHER" id="PTHR30255">
    <property type="entry name" value="SINGLE-STRANDED-DNA-SPECIFIC EXONUCLEASE RECJ"/>
    <property type="match status" value="1"/>
</dbReference>
<comment type="similarity">
    <text evidence="1">Belongs to the RecJ family.</text>
</comment>
<evidence type="ECO:0000313" key="10">
    <source>
        <dbReference type="Proteomes" id="UP000269493"/>
    </source>
</evidence>
<dbReference type="EMBL" id="RBXN01000001">
    <property type="protein sequence ID" value="RKT61166.1"/>
    <property type="molecule type" value="Genomic_DNA"/>
</dbReference>
<dbReference type="Gene3D" id="3.90.1640.30">
    <property type="match status" value="1"/>
</dbReference>
<dbReference type="RefSeq" id="WP_022599486.1">
    <property type="nucleotide sequence ID" value="NZ_KI440778.1"/>
</dbReference>
<evidence type="ECO:0000259" key="7">
    <source>
        <dbReference type="Pfam" id="PF02272"/>
    </source>
</evidence>
<organism evidence="9 10">
    <name type="scientific">Coprobacter fastidiosus NSB1 = JCM 33896</name>
    <dbReference type="NCBI Taxonomy" id="1349822"/>
    <lineage>
        <taxon>Bacteria</taxon>
        <taxon>Pseudomonadati</taxon>
        <taxon>Bacteroidota</taxon>
        <taxon>Bacteroidia</taxon>
        <taxon>Bacteroidales</taxon>
        <taxon>Barnesiellaceae</taxon>
        <taxon>Coprobacter</taxon>
    </lineage>
</organism>
<keyword evidence="10" id="KW-1185">Reference proteome</keyword>
<dbReference type="InterPro" id="IPR038763">
    <property type="entry name" value="DHH_sf"/>
</dbReference>
<dbReference type="PANTHER" id="PTHR30255:SF2">
    <property type="entry name" value="SINGLE-STRANDED-DNA-SPECIFIC EXONUCLEASE RECJ"/>
    <property type="match status" value="1"/>
</dbReference>
<evidence type="ECO:0000256" key="2">
    <source>
        <dbReference type="ARBA" id="ARBA00019841"/>
    </source>
</evidence>
<sequence length="572" mass="64463">MISKWNYLPLTEKEKQAKEILSRTLGLDPYICELLVLRGVTNETDAKKFFRPQLSDLYDPFLLNDMDKAVNRLNKAMGSKEKILIYGDYDVDGTTAVALVYKFLQNFYSGLDCYIPDRYDEGYGISIKGIDYAEENGFSLIIALDCGIKAIEKVEYAKSKGIDFIICDHHVPDKELPGAVAVLDPKRDDSTYPYQHLSGCGVGFKFMQAFAISNNLSIKEYLFPLLDLIAVSIASDIVPITDENRILAFHGLKQLNSNPSNGLKAIIDLCGLKNKDITTSDIVFKIGPRINASGRVQSGKEAVDLLISKDPEGAKEKGENINQYNETRKEIDKQVTGEANKILENLKDFESHKSIVIYNPDWHKGIIAIVASRLTELYYRPAIVLTFSNGLVTGSARSVQGFDVYKAIESCRDLLENFGGHTYAAGLSLKEENIPTFIERFENYVAENILPEQMMPQIDIDATIDFKDITPSFLKTLKQFNPFGPGNTKPIFCTKRVLDYGTSRLVGRELEHLKLEMVDSRSENIMNGIAFGMHEHNEYIKAHHPFDICYTIEENTHNKNIQLMIKDIQPSK</sequence>
<dbReference type="GO" id="GO:0008409">
    <property type="term" value="F:5'-3' exonuclease activity"/>
    <property type="evidence" value="ECO:0007669"/>
    <property type="project" value="InterPro"/>
</dbReference>
<proteinExistence type="inferred from homology"/>
<protein>
    <recommendedName>
        <fullName evidence="2">Single-stranded-DNA-specific exonuclease RecJ</fullName>
    </recommendedName>
</protein>
<dbReference type="InterPro" id="IPR004610">
    <property type="entry name" value="RecJ"/>
</dbReference>
<dbReference type="SUPFAM" id="SSF64182">
    <property type="entry name" value="DHH phosphoesterases"/>
    <property type="match status" value="1"/>
</dbReference>
<comment type="caution">
    <text evidence="9">The sequence shown here is derived from an EMBL/GenBank/DDBJ whole genome shotgun (WGS) entry which is preliminary data.</text>
</comment>
<dbReference type="Pfam" id="PF17768">
    <property type="entry name" value="RecJ_OB"/>
    <property type="match status" value="1"/>
</dbReference>
<feature type="domain" description="DDH" evidence="6">
    <location>
        <begin position="82"/>
        <end position="229"/>
    </location>
</feature>
<dbReference type="NCBIfam" id="TIGR00644">
    <property type="entry name" value="recJ"/>
    <property type="match status" value="1"/>
</dbReference>
<name>A0A495WHZ8_9BACT</name>
<dbReference type="AlphaFoldDB" id="A0A495WHZ8"/>
<dbReference type="OrthoDB" id="9809852at2"/>
<reference evidence="9 10" key="1">
    <citation type="submission" date="2018-10" db="EMBL/GenBank/DDBJ databases">
        <title>Genomic Encyclopedia of Archaeal and Bacterial Type Strains, Phase II (KMG-II): from individual species to whole genera.</title>
        <authorList>
            <person name="Goeker M."/>
        </authorList>
    </citation>
    <scope>NUCLEOTIDE SEQUENCE [LARGE SCALE GENOMIC DNA]</scope>
    <source>
        <strain evidence="9 10">NSB1</strain>
    </source>
</reference>
<dbReference type="Pfam" id="PF01368">
    <property type="entry name" value="DHH"/>
    <property type="match status" value="1"/>
</dbReference>
<evidence type="ECO:0000256" key="4">
    <source>
        <dbReference type="ARBA" id="ARBA00022801"/>
    </source>
</evidence>
<evidence type="ECO:0000256" key="1">
    <source>
        <dbReference type="ARBA" id="ARBA00005915"/>
    </source>
</evidence>
<feature type="domain" description="DHHA1" evidence="7">
    <location>
        <begin position="355"/>
        <end position="447"/>
    </location>
</feature>
<dbReference type="InterPro" id="IPR051673">
    <property type="entry name" value="SSDNA_exonuclease_RecJ"/>
</dbReference>